<sequence length="362" mass="40608">MYRVADHLLDNFADTYGSTPVTNQEVRKQNHSEIEKRRREKMNMLIRRMALLVPMCRAITANRKLDKLTVLRMTVQHIKAVKKRSAMADAAAGHHIPTLVTEGFLFVVSCDRGKILYVSNSVKNTLNYNQRDLLGMSWFDVLHHKDIPKVKEQLSLWESSMSSASGVCPKDRLIDAKTLLTLGDGMAGGEHREGVDTTANTDDDDHDPMDSCPGSRRSFYCRMKYKFHVNRTDGKGLPVLATPGKRRRITITNDKYCDLYCTGYLMPWIPAVDTTPMATTSGSLSTDDEMVSDFGLWSASGGVGGVAGGMHTGCLVAMARVMPQTDRQHHVPDKSFPVKPHQYASRHSMDGMYLFVDQRYDN</sequence>
<accession>A0A7R9L5S0</accession>
<dbReference type="SUPFAM" id="SSF55785">
    <property type="entry name" value="PYP-like sensor domain (PAS domain)"/>
    <property type="match status" value="1"/>
</dbReference>
<dbReference type="Gene3D" id="3.30.450.20">
    <property type="entry name" value="PAS domain"/>
    <property type="match status" value="1"/>
</dbReference>
<dbReference type="SUPFAM" id="SSF47459">
    <property type="entry name" value="HLH, helix-loop-helix DNA-binding domain"/>
    <property type="match status" value="1"/>
</dbReference>
<protein>
    <submittedName>
        <fullName evidence="4">Uncharacterized protein</fullName>
    </submittedName>
</protein>
<dbReference type="Proteomes" id="UP000759131">
    <property type="component" value="Unassembled WGS sequence"/>
</dbReference>
<evidence type="ECO:0000259" key="2">
    <source>
        <dbReference type="PROSITE" id="PS50112"/>
    </source>
</evidence>
<dbReference type="PROSITE" id="PS50112">
    <property type="entry name" value="PAS"/>
    <property type="match status" value="1"/>
</dbReference>
<dbReference type="InterPro" id="IPR000014">
    <property type="entry name" value="PAS"/>
</dbReference>
<dbReference type="SMART" id="SM00091">
    <property type="entry name" value="PAS"/>
    <property type="match status" value="1"/>
</dbReference>
<feature type="domain" description="BHLH" evidence="3">
    <location>
        <begin position="26"/>
        <end position="81"/>
    </location>
</feature>
<dbReference type="InterPro" id="IPR011598">
    <property type="entry name" value="bHLH_dom"/>
</dbReference>
<dbReference type="InterPro" id="IPR036638">
    <property type="entry name" value="HLH_DNA-bd_sf"/>
</dbReference>
<dbReference type="GO" id="GO:0046983">
    <property type="term" value="F:protein dimerization activity"/>
    <property type="evidence" value="ECO:0007669"/>
    <property type="project" value="InterPro"/>
</dbReference>
<dbReference type="AlphaFoldDB" id="A0A7R9L5S0"/>
<dbReference type="CDD" id="cd00130">
    <property type="entry name" value="PAS"/>
    <property type="match status" value="1"/>
</dbReference>
<evidence type="ECO:0000256" key="1">
    <source>
        <dbReference type="SAM" id="MobiDB-lite"/>
    </source>
</evidence>
<name>A0A7R9L5S0_9ACAR</name>
<dbReference type="OrthoDB" id="71302at2759"/>
<dbReference type="SMART" id="SM00353">
    <property type="entry name" value="HLH"/>
    <property type="match status" value="1"/>
</dbReference>
<dbReference type="GO" id="GO:0045944">
    <property type="term" value="P:positive regulation of transcription by RNA polymerase II"/>
    <property type="evidence" value="ECO:0007669"/>
    <property type="project" value="UniProtKB-ARBA"/>
</dbReference>
<dbReference type="EMBL" id="OC871377">
    <property type="protein sequence ID" value="CAD7635413.1"/>
    <property type="molecule type" value="Genomic_DNA"/>
</dbReference>
<feature type="non-terminal residue" evidence="4">
    <location>
        <position position="1"/>
    </location>
</feature>
<reference evidence="4" key="1">
    <citation type="submission" date="2020-11" db="EMBL/GenBank/DDBJ databases">
        <authorList>
            <person name="Tran Van P."/>
        </authorList>
    </citation>
    <scope>NUCLEOTIDE SEQUENCE</scope>
</reference>
<keyword evidence="5" id="KW-1185">Reference proteome</keyword>
<gene>
    <name evidence="4" type="ORF">OSB1V03_LOCUS15804</name>
</gene>
<evidence type="ECO:0000313" key="4">
    <source>
        <dbReference type="EMBL" id="CAD7635413.1"/>
    </source>
</evidence>
<dbReference type="InterPro" id="IPR050933">
    <property type="entry name" value="Circadian_TF"/>
</dbReference>
<dbReference type="Pfam" id="PF00010">
    <property type="entry name" value="HLH"/>
    <property type="match status" value="1"/>
</dbReference>
<dbReference type="PROSITE" id="PS50888">
    <property type="entry name" value="BHLH"/>
    <property type="match status" value="1"/>
</dbReference>
<dbReference type="EMBL" id="CAJPIZ010016802">
    <property type="protein sequence ID" value="CAG2115843.1"/>
    <property type="molecule type" value="Genomic_DNA"/>
</dbReference>
<dbReference type="InterPro" id="IPR035965">
    <property type="entry name" value="PAS-like_dom_sf"/>
</dbReference>
<dbReference type="PANTHER" id="PTHR23042">
    <property type="entry name" value="CIRCADIAN PROTEIN CLOCK/ARNT/BMAL/PAS"/>
    <property type="match status" value="1"/>
</dbReference>
<feature type="region of interest" description="Disordered" evidence="1">
    <location>
        <begin position="187"/>
        <end position="210"/>
    </location>
</feature>
<evidence type="ECO:0000259" key="3">
    <source>
        <dbReference type="PROSITE" id="PS50888"/>
    </source>
</evidence>
<evidence type="ECO:0000313" key="5">
    <source>
        <dbReference type="Proteomes" id="UP000759131"/>
    </source>
</evidence>
<dbReference type="Gene3D" id="4.10.280.10">
    <property type="entry name" value="Helix-loop-helix DNA-binding domain"/>
    <property type="match status" value="1"/>
</dbReference>
<organism evidence="4">
    <name type="scientific">Medioppia subpectinata</name>
    <dbReference type="NCBI Taxonomy" id="1979941"/>
    <lineage>
        <taxon>Eukaryota</taxon>
        <taxon>Metazoa</taxon>
        <taxon>Ecdysozoa</taxon>
        <taxon>Arthropoda</taxon>
        <taxon>Chelicerata</taxon>
        <taxon>Arachnida</taxon>
        <taxon>Acari</taxon>
        <taxon>Acariformes</taxon>
        <taxon>Sarcoptiformes</taxon>
        <taxon>Oribatida</taxon>
        <taxon>Brachypylina</taxon>
        <taxon>Oppioidea</taxon>
        <taxon>Oppiidae</taxon>
        <taxon>Medioppia</taxon>
    </lineage>
</organism>
<proteinExistence type="predicted"/>
<feature type="domain" description="PAS" evidence="2">
    <location>
        <begin position="113"/>
        <end position="154"/>
    </location>
</feature>